<reference evidence="2" key="2">
    <citation type="journal article" date="2024" name="Plant">
        <title>Genomic evolution and insights into agronomic trait innovations of Sesamum species.</title>
        <authorList>
            <person name="Miao H."/>
            <person name="Wang L."/>
            <person name="Qu L."/>
            <person name="Liu H."/>
            <person name="Sun Y."/>
            <person name="Le M."/>
            <person name="Wang Q."/>
            <person name="Wei S."/>
            <person name="Zheng Y."/>
            <person name="Lin W."/>
            <person name="Duan Y."/>
            <person name="Cao H."/>
            <person name="Xiong S."/>
            <person name="Wang X."/>
            <person name="Wei L."/>
            <person name="Li C."/>
            <person name="Ma Q."/>
            <person name="Ju M."/>
            <person name="Zhao R."/>
            <person name="Li G."/>
            <person name="Mu C."/>
            <person name="Tian Q."/>
            <person name="Mei H."/>
            <person name="Zhang T."/>
            <person name="Gao T."/>
            <person name="Zhang H."/>
        </authorList>
    </citation>
    <scope>NUCLEOTIDE SEQUENCE</scope>
    <source>
        <strain evidence="2">G02</strain>
    </source>
</reference>
<gene>
    <name evidence="2" type="ORF">Sradi_4394600</name>
</gene>
<organism evidence="2">
    <name type="scientific">Sesamum radiatum</name>
    <name type="common">Black benniseed</name>
    <dbReference type="NCBI Taxonomy" id="300843"/>
    <lineage>
        <taxon>Eukaryota</taxon>
        <taxon>Viridiplantae</taxon>
        <taxon>Streptophyta</taxon>
        <taxon>Embryophyta</taxon>
        <taxon>Tracheophyta</taxon>
        <taxon>Spermatophyta</taxon>
        <taxon>Magnoliopsida</taxon>
        <taxon>eudicotyledons</taxon>
        <taxon>Gunneridae</taxon>
        <taxon>Pentapetalae</taxon>
        <taxon>asterids</taxon>
        <taxon>lamiids</taxon>
        <taxon>Lamiales</taxon>
        <taxon>Pedaliaceae</taxon>
        <taxon>Sesamum</taxon>
    </lineage>
</organism>
<feature type="region of interest" description="Disordered" evidence="1">
    <location>
        <begin position="54"/>
        <end position="95"/>
    </location>
</feature>
<sequence>MSAIISSRRPIRSSIAGFGTSDGGGGGDVYIQLENWPQNQCRIHSPCSCPPLHPVTSAARSSPLMPPIRRGYSHRQPSVEADDPALASGTSPAKE</sequence>
<comment type="caution">
    <text evidence="2">The sequence shown here is derived from an EMBL/GenBank/DDBJ whole genome shotgun (WGS) entry which is preliminary data.</text>
</comment>
<protein>
    <submittedName>
        <fullName evidence="2">Uncharacterized protein</fullName>
    </submittedName>
</protein>
<dbReference type="AlphaFoldDB" id="A0AAW2NQV4"/>
<name>A0AAW2NQV4_SESRA</name>
<feature type="compositionally biased region" description="Low complexity" evidence="1">
    <location>
        <begin position="1"/>
        <end position="19"/>
    </location>
</feature>
<reference evidence="2" key="1">
    <citation type="submission" date="2020-06" db="EMBL/GenBank/DDBJ databases">
        <authorList>
            <person name="Li T."/>
            <person name="Hu X."/>
            <person name="Zhang T."/>
            <person name="Song X."/>
            <person name="Zhang H."/>
            <person name="Dai N."/>
            <person name="Sheng W."/>
            <person name="Hou X."/>
            <person name="Wei L."/>
        </authorList>
    </citation>
    <scope>NUCLEOTIDE SEQUENCE</scope>
    <source>
        <strain evidence="2">G02</strain>
        <tissue evidence="2">Leaf</tissue>
    </source>
</reference>
<accession>A0AAW2NQV4</accession>
<evidence type="ECO:0000313" key="2">
    <source>
        <dbReference type="EMBL" id="KAL0345633.1"/>
    </source>
</evidence>
<proteinExistence type="predicted"/>
<evidence type="ECO:0000256" key="1">
    <source>
        <dbReference type="SAM" id="MobiDB-lite"/>
    </source>
</evidence>
<feature type="region of interest" description="Disordered" evidence="1">
    <location>
        <begin position="1"/>
        <end position="27"/>
    </location>
</feature>
<dbReference type="EMBL" id="JACGWJ010000019">
    <property type="protein sequence ID" value="KAL0345633.1"/>
    <property type="molecule type" value="Genomic_DNA"/>
</dbReference>